<dbReference type="Pfam" id="PF00078">
    <property type="entry name" value="RVT_1"/>
    <property type="match status" value="1"/>
</dbReference>
<dbReference type="InterPro" id="IPR043502">
    <property type="entry name" value="DNA/RNA_pol_sf"/>
</dbReference>
<dbReference type="InterPro" id="IPR053134">
    <property type="entry name" value="RNA-dir_DNA_polymerase"/>
</dbReference>
<dbReference type="EMBL" id="NBSK02000007">
    <property type="protein sequence ID" value="KAJ0196397.1"/>
    <property type="molecule type" value="Genomic_DNA"/>
</dbReference>
<protein>
    <recommendedName>
        <fullName evidence="2">Reverse transcriptase domain-containing protein</fullName>
    </recommendedName>
</protein>
<dbReference type="Gene3D" id="3.30.70.270">
    <property type="match status" value="1"/>
</dbReference>
<dbReference type="InterPro" id="IPR000477">
    <property type="entry name" value="RT_dom"/>
</dbReference>
<dbReference type="PANTHER" id="PTHR24559:SF444">
    <property type="entry name" value="REVERSE TRANSCRIPTASE DOMAIN-CONTAINING PROTEIN"/>
    <property type="match status" value="1"/>
</dbReference>
<accession>A0A9R1X564</accession>
<dbReference type="InterPro" id="IPR043128">
    <property type="entry name" value="Rev_trsase/Diguanyl_cyclase"/>
</dbReference>
<dbReference type="Proteomes" id="UP000235145">
    <property type="component" value="Unassembled WGS sequence"/>
</dbReference>
<keyword evidence="4" id="KW-1185">Reference proteome</keyword>
<dbReference type="AlphaFoldDB" id="A0A9R1X564"/>
<dbReference type="SUPFAM" id="SSF56672">
    <property type="entry name" value="DNA/RNA polymerases"/>
    <property type="match status" value="1"/>
</dbReference>
<organism evidence="3 4">
    <name type="scientific">Lactuca sativa</name>
    <name type="common">Garden lettuce</name>
    <dbReference type="NCBI Taxonomy" id="4236"/>
    <lineage>
        <taxon>Eukaryota</taxon>
        <taxon>Viridiplantae</taxon>
        <taxon>Streptophyta</taxon>
        <taxon>Embryophyta</taxon>
        <taxon>Tracheophyta</taxon>
        <taxon>Spermatophyta</taxon>
        <taxon>Magnoliopsida</taxon>
        <taxon>eudicotyledons</taxon>
        <taxon>Gunneridae</taxon>
        <taxon>Pentapetalae</taxon>
        <taxon>asterids</taxon>
        <taxon>campanulids</taxon>
        <taxon>Asterales</taxon>
        <taxon>Asteraceae</taxon>
        <taxon>Cichorioideae</taxon>
        <taxon>Cichorieae</taxon>
        <taxon>Lactucinae</taxon>
        <taxon>Lactuca</taxon>
    </lineage>
</organism>
<name>A0A9R1X564_LACSA</name>
<evidence type="ECO:0000259" key="2">
    <source>
        <dbReference type="Pfam" id="PF00078"/>
    </source>
</evidence>
<feature type="region of interest" description="Disordered" evidence="1">
    <location>
        <begin position="1"/>
        <end position="41"/>
    </location>
</feature>
<sequence length="178" mass="20125">MPGFKATHVITQRKRATSSPSLGPAKEAIPTKQRMTPRQLPTSWKEGLKPPKAGALRGFTWHSLWPLGTIHLPLTLCLMEKSFANQISRNVEVYIDDVVIKSHDKAALLHDFKETYQTLMKAQMKLNLGKCTFRVEEGQFWGYQITNEGISPNQTKIQDFLDSKPLTTSRECKISLEG</sequence>
<evidence type="ECO:0000313" key="4">
    <source>
        <dbReference type="Proteomes" id="UP000235145"/>
    </source>
</evidence>
<proteinExistence type="predicted"/>
<feature type="domain" description="Reverse transcriptase" evidence="2">
    <location>
        <begin position="65"/>
        <end position="145"/>
    </location>
</feature>
<evidence type="ECO:0000313" key="3">
    <source>
        <dbReference type="EMBL" id="KAJ0196397.1"/>
    </source>
</evidence>
<gene>
    <name evidence="3" type="ORF">LSAT_V11C700359190</name>
</gene>
<reference evidence="3 4" key="1">
    <citation type="journal article" date="2017" name="Nat. Commun.">
        <title>Genome assembly with in vitro proximity ligation data and whole-genome triplication in lettuce.</title>
        <authorList>
            <person name="Reyes-Chin-Wo S."/>
            <person name="Wang Z."/>
            <person name="Yang X."/>
            <person name="Kozik A."/>
            <person name="Arikit S."/>
            <person name="Song C."/>
            <person name="Xia L."/>
            <person name="Froenicke L."/>
            <person name="Lavelle D.O."/>
            <person name="Truco M.J."/>
            <person name="Xia R."/>
            <person name="Zhu S."/>
            <person name="Xu C."/>
            <person name="Xu H."/>
            <person name="Xu X."/>
            <person name="Cox K."/>
            <person name="Korf I."/>
            <person name="Meyers B.C."/>
            <person name="Michelmore R.W."/>
        </authorList>
    </citation>
    <scope>NUCLEOTIDE SEQUENCE [LARGE SCALE GENOMIC DNA]</scope>
    <source>
        <strain evidence="4">cv. Salinas</strain>
        <tissue evidence="3">Seedlings</tissue>
    </source>
</reference>
<evidence type="ECO:0000256" key="1">
    <source>
        <dbReference type="SAM" id="MobiDB-lite"/>
    </source>
</evidence>
<comment type="caution">
    <text evidence="3">The sequence shown here is derived from an EMBL/GenBank/DDBJ whole genome shotgun (WGS) entry which is preliminary data.</text>
</comment>
<dbReference type="PANTHER" id="PTHR24559">
    <property type="entry name" value="TRANSPOSON TY3-I GAG-POL POLYPROTEIN"/>
    <property type="match status" value="1"/>
</dbReference>